<sequence length="724" mass="81198">MTRAPISNSPSPEPQFTPRGITPTEEQRDIQTCRARHVIAMANAGAAKTTTLALRIAESITRGVWPESIVALTFSGEAARVLKERLIEIGLDEKVVRRIRCETFDKFAQQVLRDFEGGQAPILDSYDAVAPHVRAAVTELKAQNVLRRTPRELSLPEHNEQIFEFLTIARQLKARLVKPQLEDGESFEEHAESLNLPVSIFLLFCQLEKDRAGYGDEPLWRAEFDATYDLACLLASEDCQIRPPLFRIVIVDELQDMNPASYAVLEYLLTQGKSFFTGAGDFDQVIHRWAGADVNFIRTRFAQGWQSVETRPLTQTYRHGPIMALATAALKNKEVVSGRNHETRILVESYADQRAAAERVAANVLDWKTRGGHLDACAIILRAPYQSILIENALLEAGIGWRVEGLESYLLRSEILMLRGVIAFALNDYESIPGVEKRLKVLQALLLWQQFEWGANRLDDAALKTAAEQPDLFDAFLKGTLLKPQTRADKQAADSTSDQETEADFRFLEKVSALRKSGRHDEANTLANLRRLDAETIDETPVQRGARMRLEQTLAMLREAPPDEPAWSVLERAVDMLALKKVARQIFIAPSTAVMVARSIDGFIDGSRRNNLSLRDFAIWLRKAEVKALKLRASNTVLLCTVEAAKGQEFESVMLPCLEVGTFPLSGSDPAEESNRFYVALTRARDELTLYIPDNPARVSPYVKDMNVDRAISRGRLQIDIQFG</sequence>
<dbReference type="PANTHER" id="PTHR11070">
    <property type="entry name" value="UVRD / RECB / PCRA DNA HELICASE FAMILY MEMBER"/>
    <property type="match status" value="1"/>
</dbReference>
<protein>
    <recommendedName>
        <fullName evidence="9">DNA 3'-5' helicase</fullName>
        <ecNumber evidence="9">5.6.2.4</ecNumber>
    </recommendedName>
    <alternativeName>
        <fullName evidence="10">DNA 3'-5' helicase II</fullName>
    </alternativeName>
</protein>
<evidence type="ECO:0000256" key="9">
    <source>
        <dbReference type="ARBA" id="ARBA00034808"/>
    </source>
</evidence>
<dbReference type="InterPro" id="IPR027417">
    <property type="entry name" value="P-loop_NTPase"/>
</dbReference>
<evidence type="ECO:0000256" key="6">
    <source>
        <dbReference type="ARBA" id="ARBA00023125"/>
    </source>
</evidence>
<comment type="catalytic activity">
    <reaction evidence="11">
        <text>ATP + H2O = ADP + phosphate + H(+)</text>
        <dbReference type="Rhea" id="RHEA:13065"/>
        <dbReference type="ChEBI" id="CHEBI:15377"/>
        <dbReference type="ChEBI" id="CHEBI:15378"/>
        <dbReference type="ChEBI" id="CHEBI:30616"/>
        <dbReference type="ChEBI" id="CHEBI:43474"/>
        <dbReference type="ChEBI" id="CHEBI:456216"/>
        <dbReference type="EC" id="5.6.2.4"/>
    </reaction>
</comment>
<evidence type="ECO:0000313" key="16">
    <source>
        <dbReference type="EMBL" id="TYC58899.1"/>
    </source>
</evidence>
<evidence type="ECO:0000256" key="5">
    <source>
        <dbReference type="ARBA" id="ARBA00022840"/>
    </source>
</evidence>
<evidence type="ECO:0000256" key="13">
    <source>
        <dbReference type="SAM" id="MobiDB-lite"/>
    </source>
</evidence>
<accession>A0A6C2CZF3</accession>
<dbReference type="PANTHER" id="PTHR11070:SF2">
    <property type="entry name" value="ATP-DEPENDENT DNA HELICASE SRS2"/>
    <property type="match status" value="1"/>
</dbReference>
<dbReference type="GO" id="GO:0043138">
    <property type="term" value="F:3'-5' DNA helicase activity"/>
    <property type="evidence" value="ECO:0007669"/>
    <property type="project" value="UniProtKB-EC"/>
</dbReference>
<feature type="region of interest" description="Disordered" evidence="13">
    <location>
        <begin position="1"/>
        <end position="26"/>
    </location>
</feature>
<keyword evidence="5 12" id="KW-0067">ATP-binding</keyword>
<evidence type="ECO:0000256" key="1">
    <source>
        <dbReference type="ARBA" id="ARBA00009922"/>
    </source>
</evidence>
<organism evidence="16 17">
    <name type="scientific">Zoogloea oleivorans</name>
    <dbReference type="NCBI Taxonomy" id="1552750"/>
    <lineage>
        <taxon>Bacteria</taxon>
        <taxon>Pseudomonadati</taxon>
        <taxon>Pseudomonadota</taxon>
        <taxon>Betaproteobacteria</taxon>
        <taxon>Rhodocyclales</taxon>
        <taxon>Zoogloeaceae</taxon>
        <taxon>Zoogloea</taxon>
    </lineage>
</organism>
<dbReference type="SUPFAM" id="SSF52540">
    <property type="entry name" value="P-loop containing nucleoside triphosphate hydrolases"/>
    <property type="match status" value="1"/>
</dbReference>
<dbReference type="Pfam" id="PF00580">
    <property type="entry name" value="UvrD-helicase"/>
    <property type="match status" value="1"/>
</dbReference>
<dbReference type="AlphaFoldDB" id="A0A6C2CZF3"/>
<dbReference type="OrthoDB" id="9792687at2"/>
<evidence type="ECO:0000256" key="3">
    <source>
        <dbReference type="ARBA" id="ARBA00022801"/>
    </source>
</evidence>
<feature type="compositionally biased region" description="Polar residues" evidence="13">
    <location>
        <begin position="1"/>
        <end position="10"/>
    </location>
</feature>
<evidence type="ECO:0000256" key="11">
    <source>
        <dbReference type="ARBA" id="ARBA00048988"/>
    </source>
</evidence>
<dbReference type="GO" id="GO:0000725">
    <property type="term" value="P:recombinational repair"/>
    <property type="evidence" value="ECO:0007669"/>
    <property type="project" value="TreeGrafter"/>
</dbReference>
<dbReference type="GO" id="GO:0016787">
    <property type="term" value="F:hydrolase activity"/>
    <property type="evidence" value="ECO:0007669"/>
    <property type="project" value="UniProtKB-UniRule"/>
</dbReference>
<dbReference type="PROSITE" id="PS51217">
    <property type="entry name" value="UVRD_HELICASE_CTER"/>
    <property type="match status" value="1"/>
</dbReference>
<evidence type="ECO:0000256" key="4">
    <source>
        <dbReference type="ARBA" id="ARBA00022806"/>
    </source>
</evidence>
<comment type="similarity">
    <text evidence="1">Belongs to the helicase family. UvrD subfamily.</text>
</comment>
<gene>
    <name evidence="16" type="ORF">ETQ85_10305</name>
</gene>
<dbReference type="InterPro" id="IPR014017">
    <property type="entry name" value="DNA_helicase_UvrD-like_C"/>
</dbReference>
<dbReference type="InterPro" id="IPR014016">
    <property type="entry name" value="UvrD-like_ATP-bd"/>
</dbReference>
<dbReference type="EC" id="5.6.2.4" evidence="9"/>
<evidence type="ECO:0000259" key="14">
    <source>
        <dbReference type="PROSITE" id="PS51198"/>
    </source>
</evidence>
<dbReference type="PROSITE" id="PS51198">
    <property type="entry name" value="UVRD_HELICASE_ATP_BIND"/>
    <property type="match status" value="1"/>
</dbReference>
<evidence type="ECO:0000256" key="2">
    <source>
        <dbReference type="ARBA" id="ARBA00022741"/>
    </source>
</evidence>
<evidence type="ECO:0000256" key="12">
    <source>
        <dbReference type="PROSITE-ProRule" id="PRU00560"/>
    </source>
</evidence>
<dbReference type="InterPro" id="IPR013986">
    <property type="entry name" value="DExx_box_DNA_helicase_dom_sf"/>
</dbReference>
<comment type="catalytic activity">
    <reaction evidence="8">
        <text>Couples ATP hydrolysis with the unwinding of duplex DNA by translocating in the 3'-5' direction.</text>
        <dbReference type="EC" id="5.6.2.4"/>
    </reaction>
</comment>
<dbReference type="InterPro" id="IPR000212">
    <property type="entry name" value="DNA_helicase_UvrD/REP"/>
</dbReference>
<evidence type="ECO:0000256" key="10">
    <source>
        <dbReference type="ARBA" id="ARBA00034923"/>
    </source>
</evidence>
<keyword evidence="17" id="KW-1185">Reference proteome</keyword>
<dbReference type="RefSeq" id="WP_148578959.1">
    <property type="nucleotide sequence ID" value="NZ_SDKK01000008.1"/>
</dbReference>
<proteinExistence type="inferred from homology"/>
<comment type="caution">
    <text evidence="16">The sequence shown here is derived from an EMBL/GenBank/DDBJ whole genome shotgun (WGS) entry which is preliminary data.</text>
</comment>
<keyword evidence="4 12" id="KW-0347">Helicase</keyword>
<evidence type="ECO:0000313" key="17">
    <source>
        <dbReference type="Proteomes" id="UP000389128"/>
    </source>
</evidence>
<dbReference type="Proteomes" id="UP000389128">
    <property type="component" value="Unassembled WGS sequence"/>
</dbReference>
<evidence type="ECO:0000256" key="8">
    <source>
        <dbReference type="ARBA" id="ARBA00034617"/>
    </source>
</evidence>
<dbReference type="Gene3D" id="3.40.50.300">
    <property type="entry name" value="P-loop containing nucleotide triphosphate hydrolases"/>
    <property type="match status" value="3"/>
</dbReference>
<feature type="domain" description="UvrD-like helicase ATP-binding" evidence="14">
    <location>
        <begin position="21"/>
        <end position="320"/>
    </location>
</feature>
<evidence type="ECO:0000259" key="15">
    <source>
        <dbReference type="PROSITE" id="PS51217"/>
    </source>
</evidence>
<dbReference type="Gene3D" id="1.10.10.160">
    <property type="match status" value="1"/>
</dbReference>
<dbReference type="EMBL" id="SDKK01000008">
    <property type="protein sequence ID" value="TYC58899.1"/>
    <property type="molecule type" value="Genomic_DNA"/>
</dbReference>
<name>A0A6C2CZF3_9RHOO</name>
<feature type="binding site" evidence="12">
    <location>
        <begin position="42"/>
        <end position="49"/>
    </location>
    <ligand>
        <name>ATP</name>
        <dbReference type="ChEBI" id="CHEBI:30616"/>
    </ligand>
</feature>
<keyword evidence="6" id="KW-0238">DNA-binding</keyword>
<reference evidence="16 17" key="1">
    <citation type="submission" date="2019-01" db="EMBL/GenBank/DDBJ databases">
        <title>Zoogloea oleivorans genome sequencing and assembly.</title>
        <authorList>
            <person name="Tancsics A."/>
            <person name="Farkas M."/>
            <person name="Kriszt B."/>
            <person name="Maroti G."/>
            <person name="Horvath B."/>
        </authorList>
    </citation>
    <scope>NUCLEOTIDE SEQUENCE [LARGE SCALE GENOMIC DNA]</scope>
    <source>
        <strain evidence="16 17">Buc</strain>
    </source>
</reference>
<keyword evidence="7" id="KW-0413">Isomerase</keyword>
<evidence type="ECO:0000256" key="7">
    <source>
        <dbReference type="ARBA" id="ARBA00023235"/>
    </source>
</evidence>
<dbReference type="GO" id="GO:0005524">
    <property type="term" value="F:ATP binding"/>
    <property type="evidence" value="ECO:0007669"/>
    <property type="project" value="UniProtKB-UniRule"/>
</dbReference>
<keyword evidence="2 12" id="KW-0547">Nucleotide-binding</keyword>
<feature type="domain" description="UvrD-like helicase C-terminal" evidence="15">
    <location>
        <begin position="314"/>
        <end position="647"/>
    </location>
</feature>
<dbReference type="Pfam" id="PF13361">
    <property type="entry name" value="UvrD_C"/>
    <property type="match status" value="1"/>
</dbReference>
<dbReference type="GO" id="GO:0003677">
    <property type="term" value="F:DNA binding"/>
    <property type="evidence" value="ECO:0007669"/>
    <property type="project" value="UniProtKB-KW"/>
</dbReference>
<keyword evidence="3 12" id="KW-0378">Hydrolase</keyword>